<name>A0AB39BW82_9BACI</name>
<protein>
    <submittedName>
        <fullName evidence="2">N-acetyltransferase family protein</fullName>
    </submittedName>
</protein>
<dbReference type="GO" id="GO:0016747">
    <property type="term" value="F:acyltransferase activity, transferring groups other than amino-acyl groups"/>
    <property type="evidence" value="ECO:0007669"/>
    <property type="project" value="InterPro"/>
</dbReference>
<proteinExistence type="predicted"/>
<sequence length="157" mass="18166">MEMRNVTEADYVRVISVIEDWWGGRMMSDLLQRLFFIHFQETSFVIEEKGTIIGFLIGFPSQTFPKVGYIHFVGIHPKARKEGYARILYEAFFEKVRELGCEKIECITSPVNKGSVAFHKRMGFKIKDGTNNVNGLQIYQNYDGPGKDRVLFEKELS</sequence>
<gene>
    <name evidence="2" type="ORF">AB3N04_04540</name>
</gene>
<dbReference type="SUPFAM" id="SSF55729">
    <property type="entry name" value="Acyl-CoA N-acyltransferases (Nat)"/>
    <property type="match status" value="1"/>
</dbReference>
<dbReference type="PANTHER" id="PTHR43072">
    <property type="entry name" value="N-ACETYLTRANSFERASE"/>
    <property type="match status" value="1"/>
</dbReference>
<organism evidence="2">
    <name type="scientific">Alkalihalophilus sp. As8PL</name>
    <dbReference type="NCBI Taxonomy" id="3237103"/>
    <lineage>
        <taxon>Bacteria</taxon>
        <taxon>Bacillati</taxon>
        <taxon>Bacillota</taxon>
        <taxon>Bacilli</taxon>
        <taxon>Bacillales</taxon>
        <taxon>Bacillaceae</taxon>
        <taxon>Alkalihalophilus</taxon>
    </lineage>
</organism>
<dbReference type="InterPro" id="IPR017255">
    <property type="entry name" value="AcTrfase_GNAT_prd"/>
</dbReference>
<dbReference type="RefSeq" id="WP_368504924.1">
    <property type="nucleotide sequence ID" value="NZ_CP162551.1"/>
</dbReference>
<dbReference type="AlphaFoldDB" id="A0AB39BW82"/>
<dbReference type="PIRSF" id="PIRSF037663">
    <property type="entry name" value="Acetyltransf_GNAT_prd"/>
    <property type="match status" value="1"/>
</dbReference>
<accession>A0AB39BW82</accession>
<dbReference type="Gene3D" id="3.40.630.30">
    <property type="match status" value="1"/>
</dbReference>
<reference evidence="2" key="1">
    <citation type="submission" date="2024-07" db="EMBL/GenBank/DDBJ databases">
        <title>Identification and characteristics of an arsenic-resistant bacterial isolate, which belongs to a novel species.</title>
        <authorList>
            <person name="Juszczyk A."/>
            <person name="Kowalczyk A."/>
            <person name="Was K."/>
            <person name="Kosowicz W."/>
            <person name="Budzyn A."/>
            <person name="Latowski D."/>
        </authorList>
    </citation>
    <scope>NUCLEOTIDE SEQUENCE</scope>
    <source>
        <strain evidence="2">As8PL</strain>
    </source>
</reference>
<dbReference type="PANTHER" id="PTHR43072:SF36">
    <property type="entry name" value="RIBOSOMAL-PROTEIN-ALANINE ACETYLTRANSFERASE"/>
    <property type="match status" value="1"/>
</dbReference>
<dbReference type="InterPro" id="IPR016181">
    <property type="entry name" value="Acyl_CoA_acyltransferase"/>
</dbReference>
<dbReference type="CDD" id="cd04301">
    <property type="entry name" value="NAT_SF"/>
    <property type="match status" value="1"/>
</dbReference>
<dbReference type="FunFam" id="3.40.630.30:FF:000133">
    <property type="entry name" value="Acetyltransferase, GNAT family"/>
    <property type="match status" value="1"/>
</dbReference>
<dbReference type="PROSITE" id="PS51186">
    <property type="entry name" value="GNAT"/>
    <property type="match status" value="1"/>
</dbReference>
<dbReference type="InterPro" id="IPR000182">
    <property type="entry name" value="GNAT_dom"/>
</dbReference>
<dbReference type="EMBL" id="CP162551">
    <property type="protein sequence ID" value="XDI37591.1"/>
    <property type="molecule type" value="Genomic_DNA"/>
</dbReference>
<evidence type="ECO:0000313" key="2">
    <source>
        <dbReference type="EMBL" id="XDI37591.1"/>
    </source>
</evidence>
<dbReference type="Pfam" id="PF00583">
    <property type="entry name" value="Acetyltransf_1"/>
    <property type="match status" value="1"/>
</dbReference>
<feature type="domain" description="N-acetyltransferase" evidence="1">
    <location>
        <begin position="1"/>
        <end position="157"/>
    </location>
</feature>
<evidence type="ECO:0000259" key="1">
    <source>
        <dbReference type="PROSITE" id="PS51186"/>
    </source>
</evidence>